<name>A0ABZ0S0K5_9BACI</name>
<dbReference type="Pfam" id="PF17115">
    <property type="entry name" value="Toast_rack_N"/>
    <property type="match status" value="1"/>
</dbReference>
<feature type="domain" description="Cell wall-active antibiotics response LiaF-like C-terminal" evidence="1">
    <location>
        <begin position="135"/>
        <end position="228"/>
    </location>
</feature>
<feature type="domain" description="DUF2154" evidence="2">
    <location>
        <begin position="35"/>
        <end position="124"/>
    </location>
</feature>
<gene>
    <name evidence="3" type="ORF">R6U77_03515</name>
</gene>
<evidence type="ECO:0000313" key="3">
    <source>
        <dbReference type="EMBL" id="WPK12784.1"/>
    </source>
</evidence>
<keyword evidence="4" id="KW-1185">Reference proteome</keyword>
<dbReference type="Proteomes" id="UP001322664">
    <property type="component" value="Chromosome"/>
</dbReference>
<dbReference type="Pfam" id="PF09922">
    <property type="entry name" value="LiaF-like_C"/>
    <property type="match status" value="1"/>
</dbReference>
<evidence type="ECO:0000259" key="2">
    <source>
        <dbReference type="Pfam" id="PF17115"/>
    </source>
</evidence>
<proteinExistence type="predicted"/>
<dbReference type="EMBL" id="CP137624">
    <property type="protein sequence ID" value="WPK12784.1"/>
    <property type="molecule type" value="Genomic_DNA"/>
</dbReference>
<dbReference type="RefSeq" id="WP_319837462.1">
    <property type="nucleotide sequence ID" value="NZ_CP137624.1"/>
</dbReference>
<reference evidence="3 4" key="1">
    <citation type="submission" date="2023-09" db="EMBL/GenBank/DDBJ databases">
        <authorList>
            <person name="Page C.A."/>
            <person name="Perez-Diaz I.M."/>
        </authorList>
    </citation>
    <scope>NUCLEOTIDE SEQUENCE [LARGE SCALE GENOMIC DNA]</scope>
    <source>
        <strain evidence="3 4">Ll15</strain>
    </source>
</reference>
<dbReference type="InterPro" id="IPR031346">
    <property type="entry name" value="DUF2154_N"/>
</dbReference>
<evidence type="ECO:0000313" key="4">
    <source>
        <dbReference type="Proteomes" id="UP001322664"/>
    </source>
</evidence>
<dbReference type="InterPro" id="IPR024425">
    <property type="entry name" value="LiaF-like_C"/>
</dbReference>
<dbReference type="PROSITE" id="PS51257">
    <property type="entry name" value="PROKAR_LIPOPROTEIN"/>
    <property type="match status" value="1"/>
</dbReference>
<sequence length="234" mass="24982">MKKLVVLGVSIAMLAGCSSILPSKTEEEAIVVEKDGAKQLDVNLELGVGEVTVAKGAEQWLEGVAEYNKKKLAPHTRYKLAGDTGELTIEQKGSKNLALSEIKSNWALKLNEDVPMNLYVETGAAVANLDLQGLQLENLEIETGVGDLSVNLGGDWEKSFDTTIESGVGQTTVTLPSEVGVKITVEKGIGSVDIDGFIAQGKDTYVNEAYGNKEVTININVEMGIGNVVFKLDK</sequence>
<organism evidence="3 4">
    <name type="scientific">Lysinibacillus louembei</name>
    <dbReference type="NCBI Taxonomy" id="1470088"/>
    <lineage>
        <taxon>Bacteria</taxon>
        <taxon>Bacillati</taxon>
        <taxon>Bacillota</taxon>
        <taxon>Bacilli</taxon>
        <taxon>Bacillales</taxon>
        <taxon>Bacillaceae</taxon>
        <taxon>Lysinibacillus</taxon>
    </lineage>
</organism>
<evidence type="ECO:0000259" key="1">
    <source>
        <dbReference type="Pfam" id="PF09922"/>
    </source>
</evidence>
<accession>A0ABZ0S0K5</accession>
<protein>
    <submittedName>
        <fullName evidence="3">Toast rack family protein</fullName>
    </submittedName>
</protein>